<dbReference type="InterPro" id="IPR036388">
    <property type="entry name" value="WH-like_DNA-bd_sf"/>
</dbReference>
<dbReference type="PROSITE" id="PS50931">
    <property type="entry name" value="HTH_LYSR"/>
    <property type="match status" value="1"/>
</dbReference>
<evidence type="ECO:0000256" key="5">
    <source>
        <dbReference type="ARBA" id="ARBA00023163"/>
    </source>
</evidence>
<keyword evidence="8" id="KW-1185">Reference proteome</keyword>
<proteinExistence type="inferred from homology"/>
<dbReference type="CDD" id="cd08411">
    <property type="entry name" value="PBP2_OxyR"/>
    <property type="match status" value="1"/>
</dbReference>
<gene>
    <name evidence="7" type="ORF">QNA08_01840</name>
</gene>
<dbReference type="PRINTS" id="PR00039">
    <property type="entry name" value="HTHLYSR"/>
</dbReference>
<dbReference type="SUPFAM" id="SSF46785">
    <property type="entry name" value="Winged helix' DNA-binding domain"/>
    <property type="match status" value="1"/>
</dbReference>
<evidence type="ECO:0000256" key="1">
    <source>
        <dbReference type="ARBA" id="ARBA00009437"/>
    </source>
</evidence>
<name>A0ABT7AD97_9HYPH</name>
<comment type="caution">
    <text evidence="7">The sequence shown here is derived from an EMBL/GenBank/DDBJ whole genome shotgun (WGS) entry which is preliminary data.</text>
</comment>
<dbReference type="InterPro" id="IPR005119">
    <property type="entry name" value="LysR_subst-bd"/>
</dbReference>
<dbReference type="Gene3D" id="1.10.10.10">
    <property type="entry name" value="Winged helix-like DNA-binding domain superfamily/Winged helix DNA-binding domain"/>
    <property type="match status" value="1"/>
</dbReference>
<dbReference type="RefSeq" id="WP_283738970.1">
    <property type="nucleotide sequence ID" value="NZ_JASJEV010000001.1"/>
</dbReference>
<keyword evidence="2" id="KW-0805">Transcription regulation</keyword>
<keyword evidence="5" id="KW-0804">Transcription</keyword>
<dbReference type="PANTHER" id="PTHR30346">
    <property type="entry name" value="TRANSCRIPTIONAL DUAL REGULATOR HCAR-RELATED"/>
    <property type="match status" value="1"/>
</dbReference>
<protein>
    <submittedName>
        <fullName evidence="7">LysR substrate-binding domain-containing protein</fullName>
    </submittedName>
</protein>
<evidence type="ECO:0000259" key="6">
    <source>
        <dbReference type="PROSITE" id="PS50931"/>
    </source>
</evidence>
<organism evidence="7 8">
    <name type="scientific">Chelatococcus albus</name>
    <dbReference type="NCBI Taxonomy" id="3047466"/>
    <lineage>
        <taxon>Bacteria</taxon>
        <taxon>Pseudomonadati</taxon>
        <taxon>Pseudomonadota</taxon>
        <taxon>Alphaproteobacteria</taxon>
        <taxon>Hyphomicrobiales</taxon>
        <taxon>Chelatococcaceae</taxon>
        <taxon>Chelatococcus</taxon>
    </lineage>
</organism>
<sequence length="307" mass="32784">MITMRQLRYFEALSRHRHFGRAAEECAVTQPALSMQIQEFEAALGTPLVERRRGEAQITEVGQEVARRARDILAEVRDLAEYARAASGVLAGPFALGAIPSVAPYLLPTALPRIRESFPALELALRETQTATLAGELLGGRLDAILVSLPIDHPDLETMPLFEDVFLLAARADSRLARAGPVEPALLGGERLLLLEEGHCLRDQALAYCGGVSASAREQFGATSLSTVVQLVANGYGVTLVPEIAVPVEVAGDARVALARFGAPQPQRVIGLAWRKSSPRTRDFAALGEVIAAAGRAVVAEARVAQA</sequence>
<dbReference type="PANTHER" id="PTHR30346:SF26">
    <property type="entry name" value="HYDROGEN PEROXIDE-INDUCIBLE GENES ACTIVATOR"/>
    <property type="match status" value="1"/>
</dbReference>
<keyword evidence="3" id="KW-0238">DNA-binding</keyword>
<evidence type="ECO:0000313" key="8">
    <source>
        <dbReference type="Proteomes" id="UP001321492"/>
    </source>
</evidence>
<dbReference type="Pfam" id="PF00126">
    <property type="entry name" value="HTH_1"/>
    <property type="match status" value="1"/>
</dbReference>
<keyword evidence="4" id="KW-0010">Activator</keyword>
<dbReference type="InterPro" id="IPR036390">
    <property type="entry name" value="WH_DNA-bd_sf"/>
</dbReference>
<dbReference type="InterPro" id="IPR000847">
    <property type="entry name" value="LysR_HTH_N"/>
</dbReference>
<accession>A0ABT7AD97</accession>
<dbReference type="EMBL" id="JASJEV010000001">
    <property type="protein sequence ID" value="MDJ1156982.1"/>
    <property type="molecule type" value="Genomic_DNA"/>
</dbReference>
<evidence type="ECO:0000256" key="2">
    <source>
        <dbReference type="ARBA" id="ARBA00023015"/>
    </source>
</evidence>
<feature type="domain" description="HTH lysR-type" evidence="6">
    <location>
        <begin position="2"/>
        <end position="59"/>
    </location>
</feature>
<reference evidence="7 8" key="1">
    <citation type="submission" date="2023-05" db="EMBL/GenBank/DDBJ databases">
        <title>Chelatococcus sp. nov., a moderately thermophilic bacterium isolated from hot spring microbial mat.</title>
        <authorList>
            <person name="Hu C.-J."/>
            <person name="Li W.-J."/>
        </authorList>
    </citation>
    <scope>NUCLEOTIDE SEQUENCE [LARGE SCALE GENOMIC DNA]</scope>
    <source>
        <strain evidence="7 8">SYSU G07232</strain>
    </source>
</reference>
<dbReference type="SUPFAM" id="SSF53850">
    <property type="entry name" value="Periplasmic binding protein-like II"/>
    <property type="match status" value="1"/>
</dbReference>
<comment type="similarity">
    <text evidence="1">Belongs to the LysR transcriptional regulatory family.</text>
</comment>
<evidence type="ECO:0000256" key="4">
    <source>
        <dbReference type="ARBA" id="ARBA00023159"/>
    </source>
</evidence>
<dbReference type="Pfam" id="PF03466">
    <property type="entry name" value="LysR_substrate"/>
    <property type="match status" value="1"/>
</dbReference>
<dbReference type="Gene3D" id="3.40.190.10">
    <property type="entry name" value="Periplasmic binding protein-like II"/>
    <property type="match status" value="2"/>
</dbReference>
<evidence type="ECO:0000313" key="7">
    <source>
        <dbReference type="EMBL" id="MDJ1156982.1"/>
    </source>
</evidence>
<dbReference type="Proteomes" id="UP001321492">
    <property type="component" value="Unassembled WGS sequence"/>
</dbReference>
<evidence type="ECO:0000256" key="3">
    <source>
        <dbReference type="ARBA" id="ARBA00023125"/>
    </source>
</evidence>